<evidence type="ECO:0000313" key="1">
    <source>
        <dbReference type="EMBL" id="KAJ9095165.1"/>
    </source>
</evidence>
<protein>
    <submittedName>
        <fullName evidence="1">Uncharacterized protein</fullName>
    </submittedName>
</protein>
<dbReference type="EMBL" id="JASBWS010000128">
    <property type="protein sequence ID" value="KAJ9095165.1"/>
    <property type="molecule type" value="Genomic_DNA"/>
</dbReference>
<keyword evidence="2" id="KW-1185">Reference proteome</keyword>
<evidence type="ECO:0000313" key="2">
    <source>
        <dbReference type="Proteomes" id="UP001230649"/>
    </source>
</evidence>
<name>A0ACC2V7R4_9TREE</name>
<gene>
    <name evidence="1" type="ORF">QFC20_006734</name>
</gene>
<reference evidence="1" key="1">
    <citation type="submission" date="2023-04" db="EMBL/GenBank/DDBJ databases">
        <title>Draft Genome sequencing of Naganishia species isolated from polar environments using Oxford Nanopore Technology.</title>
        <authorList>
            <person name="Leo P."/>
            <person name="Venkateswaran K."/>
        </authorList>
    </citation>
    <scope>NUCLEOTIDE SEQUENCE</scope>
    <source>
        <strain evidence="1">MNA-CCFEE 5262</strain>
    </source>
</reference>
<dbReference type="Proteomes" id="UP001230649">
    <property type="component" value="Unassembled WGS sequence"/>
</dbReference>
<comment type="caution">
    <text evidence="1">The sequence shown here is derived from an EMBL/GenBank/DDBJ whole genome shotgun (WGS) entry which is preliminary data.</text>
</comment>
<proteinExistence type="predicted"/>
<sequence>MSIRGSSRLTDAERINQAWRVLIRGAVHNDDDLSQRLRDAQLSLRRQDVDALVDDIVQVIVQPKAELERLWGDMERDGAHSELAALRTLIRNEILVGKPIPMQHDRAEAHTEPTGSNRNTTEPDAVSERKDFSLGYQCKAEWRRSIAIVPNSIQDVNCRLSSWSGQKEDMSLVADVVDAIQPFLPEDQRNKMTDEQLNLLCEMIVEEICNRTVSAVEAPLYTFT</sequence>
<accession>A0ACC2V7R4</accession>
<organism evidence="1 2">
    <name type="scientific">Naganishia adeliensis</name>
    <dbReference type="NCBI Taxonomy" id="92952"/>
    <lineage>
        <taxon>Eukaryota</taxon>
        <taxon>Fungi</taxon>
        <taxon>Dikarya</taxon>
        <taxon>Basidiomycota</taxon>
        <taxon>Agaricomycotina</taxon>
        <taxon>Tremellomycetes</taxon>
        <taxon>Filobasidiales</taxon>
        <taxon>Filobasidiaceae</taxon>
        <taxon>Naganishia</taxon>
    </lineage>
</organism>